<dbReference type="PANTHER" id="PTHR10492:SF57">
    <property type="entry name" value="ATP-DEPENDENT DNA HELICASE"/>
    <property type="match status" value="1"/>
</dbReference>
<keyword evidence="1" id="KW-0233">DNA recombination</keyword>
<keyword evidence="1" id="KW-0547">Nucleotide-binding</keyword>
<keyword evidence="1" id="KW-0067">ATP-binding</keyword>
<keyword evidence="7" id="KW-1185">Reference proteome</keyword>
<keyword evidence="1" id="KW-0378">Hydrolase</keyword>
<feature type="compositionally biased region" description="Basic and acidic residues" evidence="2">
    <location>
        <begin position="190"/>
        <end position="231"/>
    </location>
</feature>
<dbReference type="CDD" id="cd18809">
    <property type="entry name" value="SF1_C_RecD"/>
    <property type="match status" value="1"/>
</dbReference>
<feature type="domain" description="Helitron helicase-like" evidence="4">
    <location>
        <begin position="655"/>
        <end position="836"/>
    </location>
</feature>
<evidence type="ECO:0000313" key="7">
    <source>
        <dbReference type="Proteomes" id="UP000298663"/>
    </source>
</evidence>
<comment type="similarity">
    <text evidence="1">Belongs to the helicase family.</text>
</comment>
<feature type="compositionally biased region" description="Polar residues" evidence="2">
    <location>
        <begin position="142"/>
        <end position="161"/>
    </location>
</feature>
<proteinExistence type="inferred from homology"/>
<dbReference type="PANTHER" id="PTHR10492">
    <property type="match status" value="1"/>
</dbReference>
<dbReference type="InterPro" id="IPR025476">
    <property type="entry name" value="Helitron_helicase-like"/>
</dbReference>
<dbReference type="InterPro" id="IPR010285">
    <property type="entry name" value="DNA_helicase_pif1-like_DEAD"/>
</dbReference>
<dbReference type="Pfam" id="PF05970">
    <property type="entry name" value="PIF1"/>
    <property type="match status" value="1"/>
</dbReference>
<protein>
    <recommendedName>
        <fullName evidence="1">ATP-dependent DNA helicase</fullName>
        <ecNumber evidence="1">5.6.2.3</ecNumber>
    </recommendedName>
</protein>
<evidence type="ECO:0000259" key="3">
    <source>
        <dbReference type="Pfam" id="PF05970"/>
    </source>
</evidence>
<dbReference type="EC" id="5.6.2.3" evidence="1"/>
<evidence type="ECO:0000313" key="6">
    <source>
        <dbReference type="EMBL" id="TKR58778.1"/>
    </source>
</evidence>
<keyword evidence="1" id="KW-0227">DNA damage</keyword>
<evidence type="ECO:0000256" key="1">
    <source>
        <dbReference type="RuleBase" id="RU363044"/>
    </source>
</evidence>
<evidence type="ECO:0000259" key="4">
    <source>
        <dbReference type="Pfam" id="PF14214"/>
    </source>
</evidence>
<dbReference type="InterPro" id="IPR027417">
    <property type="entry name" value="P-loop_NTPase"/>
</dbReference>
<feature type="compositionally biased region" description="Basic and acidic residues" evidence="2">
    <location>
        <begin position="319"/>
        <end position="328"/>
    </location>
</feature>
<keyword evidence="1" id="KW-0234">DNA repair</keyword>
<dbReference type="Gene3D" id="3.40.50.300">
    <property type="entry name" value="P-loop containing nucleotide triphosphate hydrolases"/>
    <property type="match status" value="1"/>
</dbReference>
<dbReference type="GO" id="GO:0043139">
    <property type="term" value="F:5'-3' DNA helicase activity"/>
    <property type="evidence" value="ECO:0007669"/>
    <property type="project" value="UniProtKB-EC"/>
</dbReference>
<feature type="compositionally biased region" description="Basic and acidic residues" evidence="2">
    <location>
        <begin position="297"/>
        <end position="311"/>
    </location>
</feature>
<dbReference type="GO" id="GO:0005524">
    <property type="term" value="F:ATP binding"/>
    <property type="evidence" value="ECO:0007669"/>
    <property type="project" value="UniProtKB-KW"/>
</dbReference>
<evidence type="ECO:0000256" key="2">
    <source>
        <dbReference type="SAM" id="MobiDB-lite"/>
    </source>
</evidence>
<comment type="caution">
    <text evidence="6">The sequence shown here is derived from an EMBL/GenBank/DDBJ whole genome shotgun (WGS) entry which is preliminary data.</text>
</comment>
<comment type="catalytic activity">
    <reaction evidence="1">
        <text>ATP + H2O = ADP + phosphate + H(+)</text>
        <dbReference type="Rhea" id="RHEA:13065"/>
        <dbReference type="ChEBI" id="CHEBI:15377"/>
        <dbReference type="ChEBI" id="CHEBI:15378"/>
        <dbReference type="ChEBI" id="CHEBI:30616"/>
        <dbReference type="ChEBI" id="CHEBI:43474"/>
        <dbReference type="ChEBI" id="CHEBI:456216"/>
        <dbReference type="EC" id="5.6.2.3"/>
    </reaction>
</comment>
<gene>
    <name evidence="6" type="ORF">L596_030182</name>
</gene>
<feature type="region of interest" description="Disordered" evidence="2">
    <location>
        <begin position="270"/>
        <end position="289"/>
    </location>
</feature>
<dbReference type="GO" id="GO:0006310">
    <property type="term" value="P:DNA recombination"/>
    <property type="evidence" value="ECO:0007669"/>
    <property type="project" value="UniProtKB-KW"/>
</dbReference>
<feature type="region of interest" description="Disordered" evidence="2">
    <location>
        <begin position="294"/>
        <end position="328"/>
    </location>
</feature>
<reference evidence="6 7" key="1">
    <citation type="journal article" date="2015" name="Genome Biol.">
        <title>Comparative genomics of Steinernema reveals deeply conserved gene regulatory networks.</title>
        <authorList>
            <person name="Dillman A.R."/>
            <person name="Macchietto M."/>
            <person name="Porter C.F."/>
            <person name="Rogers A."/>
            <person name="Williams B."/>
            <person name="Antoshechkin I."/>
            <person name="Lee M.M."/>
            <person name="Goodwin Z."/>
            <person name="Lu X."/>
            <person name="Lewis E.E."/>
            <person name="Goodrich-Blair H."/>
            <person name="Stock S.P."/>
            <person name="Adams B.J."/>
            <person name="Sternberg P.W."/>
            <person name="Mortazavi A."/>
        </authorList>
    </citation>
    <scope>NUCLEOTIDE SEQUENCE [LARGE SCALE GENOMIC DNA]</scope>
    <source>
        <strain evidence="6 7">ALL</strain>
    </source>
</reference>
<dbReference type="GO" id="GO:0006281">
    <property type="term" value="P:DNA repair"/>
    <property type="evidence" value="ECO:0007669"/>
    <property type="project" value="UniProtKB-KW"/>
</dbReference>
<feature type="region of interest" description="Disordered" evidence="2">
    <location>
        <begin position="1"/>
        <end position="231"/>
    </location>
</feature>
<keyword evidence="1" id="KW-0347">Helicase</keyword>
<dbReference type="EMBL" id="AZBU02000013">
    <property type="protein sequence ID" value="TKR58778.1"/>
    <property type="molecule type" value="Genomic_DNA"/>
</dbReference>
<accession>A0A4U5LRY9</accession>
<feature type="domain" description="DNA helicase Pif1-like 2B" evidence="5">
    <location>
        <begin position="1580"/>
        <end position="1624"/>
    </location>
</feature>
<dbReference type="InterPro" id="IPR049163">
    <property type="entry name" value="Pif1-like_2B_dom"/>
</dbReference>
<name>A0A4U5LRY9_STECR</name>
<dbReference type="STRING" id="34508.A0A4U5LRY9"/>
<dbReference type="Pfam" id="PF14214">
    <property type="entry name" value="Helitron_like_N"/>
    <property type="match status" value="1"/>
</dbReference>
<dbReference type="GO" id="GO:0000723">
    <property type="term" value="P:telomere maintenance"/>
    <property type="evidence" value="ECO:0007669"/>
    <property type="project" value="InterPro"/>
</dbReference>
<dbReference type="SUPFAM" id="SSF52540">
    <property type="entry name" value="P-loop containing nucleoside triphosphate hydrolases"/>
    <property type="match status" value="2"/>
</dbReference>
<feature type="compositionally biased region" description="Basic and acidic residues" evidence="2">
    <location>
        <begin position="274"/>
        <end position="284"/>
    </location>
</feature>
<comment type="cofactor">
    <cofactor evidence="1">
        <name>Mg(2+)</name>
        <dbReference type="ChEBI" id="CHEBI:18420"/>
    </cofactor>
</comment>
<dbReference type="Pfam" id="PF21530">
    <property type="entry name" value="Pif1_2B_dom"/>
    <property type="match status" value="1"/>
</dbReference>
<dbReference type="Proteomes" id="UP000298663">
    <property type="component" value="Unassembled WGS sequence"/>
</dbReference>
<sequence length="1741" mass="196694">MDPEVVIGPQISESPDVAGNGESPGLPGRSGAVSAAPNDDLRGDLRVEQSPGLPGRSGAVSAAPNDDLRGDLRVEQSPGLPGRSGAVSAVPNDDLRGDLRVEQSPGLPGRSGAVSAAPNDDLRGDLRVEQSPGLPGHAQVNERVNSVDSGVSTVSQASEGVSLSRRAVAARNKRANETPEEAEERKRRRREADRARREARQQSQRHEDVALAEQQRERNRAWMMTSRERESVAERRARLAAVAARASDVRSQESDFGRRVRLSQMAVRANLARSQEDGEERSQRLDLNAVRMAVARSQEDEVSRSQRRNSDAARAQNRRSNESAITRDERLSNLRASFRAAQQVVQAANLSIGRRVREPEQNDIGNPDVECVSCKALHFEAEKKPRNRGMFSECCRLGKVHVDVLYDTYPEVLRQLFMGIHPNRAFNRNFRDNIRKFNGMFAMASMEAKTVQFPTGGPYCYKVQGQIHHTLNLAAMADQNRNERPKYGQLFIMDTNDAIEGRFAHPASASCNRNLAAELEALLRNVNPYVQAYRMMFEVEQEFVNANHGAVPHIRLLFNTEAPDQNRFNVPRVNEVAAVFVSPDGNDAPPPSRLMMHPRGMALRELKITNPFCTPMSYPLFFANGGFGWNSRDQLDEAEMVNENGRRNRISLLEYYAFLIAERREFSPILHGGRLFQQFLVDGFVKVEQERLEWQRQNQDTLRADSYLGLHDYLDRQSELQGVPRGKTVILASSFNGGDRYFTQAYQDAMAIVREFGTPDLFVTFTCNPAWREIVDNLKPGQAANDRPDLVAKVFKLKMDEFMDDICKKGVLGKVTAYVKVVEFQKRGLPHIHMLLMLREEDKLRTPEQVNSLVWAEIPDPTEFPRLHEIVTRHMMHGPCGNDNLRSPCMEKLKTRGPKASISPQRECTTFVGRNGVRMDSKWVVPYNPYLLTKYNAHINVEVCTSIKCVKYLFKYVYKGHDKANLFVVETNAVEQQPQHQAPEVLDHDEIKNYTDARYVGAPEAAWRIQKYDMQDKSHHVERLAVHLEGEQLVYFRESDHDERVIQRAQEAKTTLTAWFELNRADPEARQISYCDIPKFYTWNKKDKKWKKRERGYAIGRMYSVSPKEQERYRLRLLLLNVKGAISFENLRTVRVVDDSGVTTEVTFGTYSEAAKAIGLLRGDEEWEECMREASAHQMPFQLRTLFVVIVCECAPGSASDLYERFKREMSEDFIFRFDNNEELGIEAGYADLERRLNQNGKSLSNFGMALPRRSLEEITGDSEIINEAEERRLGEEMSALLNSEQKLVVDEILEQLESGDTSQARCHFIDGPGGSGKTFIYRTLIHILRGKGLKFAAMAYTGIAAQLLPNGKTIHAHFKLSLGNDAVANVIPRTREGLLLRDASLIIVDEASMVSRKVLEAMDRKLREIMRNDVPFGGKIILLGGDFRQVLPVKRFASKGELIDFCLKSCDLWPLFKTHSLLQNMRVRPDQIQFKDWLLNLGDNKLFQFEEDKIVVPNDFLCRNSLAQEVFGECIANDDIDEFGKRAILASKNERANEINMEVLSLLPGETVSYRSIDSVHEDATTDSTLFNGAMIPTEFLNSVTHSSLPPHELMLKKNCVVMLLRNLNLNQGLANGTRLRVLDMRPRVLICKILSGDKAGETVFIPRITVTTDDGVLPFKMARHQFPVRLGSAMTINKSQGQTFDFVGIDLVGEVFAHGQLYVAFSRATSSHGVRVKVSDEMAGMPVILTRNVVYNEVL</sequence>
<organism evidence="6 7">
    <name type="scientific">Steinernema carpocapsae</name>
    <name type="common">Entomopathogenic nematode</name>
    <dbReference type="NCBI Taxonomy" id="34508"/>
    <lineage>
        <taxon>Eukaryota</taxon>
        <taxon>Metazoa</taxon>
        <taxon>Ecdysozoa</taxon>
        <taxon>Nematoda</taxon>
        <taxon>Chromadorea</taxon>
        <taxon>Rhabditida</taxon>
        <taxon>Tylenchina</taxon>
        <taxon>Panagrolaimomorpha</taxon>
        <taxon>Strongyloidoidea</taxon>
        <taxon>Steinernematidae</taxon>
        <taxon>Steinernema</taxon>
    </lineage>
</organism>
<evidence type="ECO:0000259" key="5">
    <source>
        <dbReference type="Pfam" id="PF21530"/>
    </source>
</evidence>
<reference evidence="6 7" key="2">
    <citation type="journal article" date="2019" name="G3 (Bethesda)">
        <title>Hybrid Assembly of the Genome of the Entomopathogenic Nematode Steinernema carpocapsae Identifies the X-Chromosome.</title>
        <authorList>
            <person name="Serra L."/>
            <person name="Macchietto M."/>
            <person name="Macias-Munoz A."/>
            <person name="McGill C.J."/>
            <person name="Rodriguez I.M."/>
            <person name="Rodriguez B."/>
            <person name="Murad R."/>
            <person name="Mortazavi A."/>
        </authorList>
    </citation>
    <scope>NUCLEOTIDE SEQUENCE [LARGE SCALE GENOMIC DNA]</scope>
    <source>
        <strain evidence="6 7">ALL</strain>
    </source>
</reference>
<dbReference type="OrthoDB" id="5864836at2759"/>
<feature type="domain" description="DNA helicase Pif1-like DEAD-box helicase" evidence="3">
    <location>
        <begin position="1282"/>
        <end position="1487"/>
    </location>
</feature>
<dbReference type="GO" id="GO:0016887">
    <property type="term" value="F:ATP hydrolysis activity"/>
    <property type="evidence" value="ECO:0007669"/>
    <property type="project" value="RHEA"/>
</dbReference>